<keyword evidence="2" id="KW-1185">Reference proteome</keyword>
<dbReference type="AlphaFoldDB" id="A0A1C6TQA7"/>
<organism evidence="1 2">
    <name type="scientific">Micromonospora citrea</name>
    <dbReference type="NCBI Taxonomy" id="47855"/>
    <lineage>
        <taxon>Bacteria</taxon>
        <taxon>Bacillati</taxon>
        <taxon>Actinomycetota</taxon>
        <taxon>Actinomycetes</taxon>
        <taxon>Micromonosporales</taxon>
        <taxon>Micromonosporaceae</taxon>
        <taxon>Micromonospora</taxon>
    </lineage>
</organism>
<accession>A0A1C6TQA7</accession>
<sequence>MKTTAVAAHRTRLATAPHLPSAVIPNDVFQGGWPPVWWVGCHGGAGASTLARLVGFGADFGRAWPLTAPMMPPAQVVLVCRLSAHGTWAATGAIEQWRRREGMPGTTSVLGVVAVAASPRRPPRIATERLHLLSGWAPQVWRVGWVDALLAADDPRDVGTPPDIETLRHALAQKIHTRPGETR</sequence>
<protein>
    <submittedName>
        <fullName evidence="1">Uncharacterized protein</fullName>
    </submittedName>
</protein>
<gene>
    <name evidence="1" type="ORF">GA0070606_0029</name>
</gene>
<evidence type="ECO:0000313" key="2">
    <source>
        <dbReference type="Proteomes" id="UP000199001"/>
    </source>
</evidence>
<proteinExistence type="predicted"/>
<name>A0A1C6TQA7_9ACTN</name>
<evidence type="ECO:0000313" key="1">
    <source>
        <dbReference type="EMBL" id="SCL43838.1"/>
    </source>
</evidence>
<dbReference type="Proteomes" id="UP000199001">
    <property type="component" value="Unassembled WGS sequence"/>
</dbReference>
<dbReference type="EMBL" id="FMHZ01000001">
    <property type="protein sequence ID" value="SCL43838.1"/>
    <property type="molecule type" value="Genomic_DNA"/>
</dbReference>
<dbReference type="STRING" id="47855.GA0070606_0029"/>
<reference evidence="2" key="1">
    <citation type="submission" date="2016-06" db="EMBL/GenBank/DDBJ databases">
        <authorList>
            <person name="Varghese N."/>
            <person name="Submissions Spin"/>
        </authorList>
    </citation>
    <scope>NUCLEOTIDE SEQUENCE [LARGE SCALE GENOMIC DNA]</scope>
    <source>
        <strain evidence="2">DSM 43903</strain>
    </source>
</reference>